<keyword evidence="2" id="KW-1133">Transmembrane helix</keyword>
<dbReference type="Proteomes" id="UP000294508">
    <property type="component" value="Unassembled WGS sequence"/>
</dbReference>
<protein>
    <recommendedName>
        <fullName evidence="5">ASPM-SPD-2-Hydin domain-containing protein</fullName>
    </recommendedName>
</protein>
<organism evidence="3 4">
    <name type="scientific">Kribbella steppae</name>
    <dbReference type="NCBI Taxonomy" id="2512223"/>
    <lineage>
        <taxon>Bacteria</taxon>
        <taxon>Bacillati</taxon>
        <taxon>Actinomycetota</taxon>
        <taxon>Actinomycetes</taxon>
        <taxon>Propionibacteriales</taxon>
        <taxon>Kribbellaceae</taxon>
        <taxon>Kribbella</taxon>
    </lineage>
</organism>
<dbReference type="Gene3D" id="2.60.40.10">
    <property type="entry name" value="Immunoglobulins"/>
    <property type="match status" value="1"/>
</dbReference>
<dbReference type="AlphaFoldDB" id="A0A4R2HFA7"/>
<evidence type="ECO:0000256" key="2">
    <source>
        <dbReference type="SAM" id="Phobius"/>
    </source>
</evidence>
<dbReference type="EMBL" id="SLWN01000007">
    <property type="protein sequence ID" value="TCO26614.1"/>
    <property type="molecule type" value="Genomic_DNA"/>
</dbReference>
<proteinExistence type="predicted"/>
<gene>
    <name evidence="3" type="ORF">EV652_107507</name>
</gene>
<accession>A0A4R2HFA7</accession>
<evidence type="ECO:0000313" key="4">
    <source>
        <dbReference type="Proteomes" id="UP000294508"/>
    </source>
</evidence>
<evidence type="ECO:0000313" key="3">
    <source>
        <dbReference type="EMBL" id="TCO26614.1"/>
    </source>
</evidence>
<dbReference type="InterPro" id="IPR013783">
    <property type="entry name" value="Ig-like_fold"/>
</dbReference>
<evidence type="ECO:0008006" key="5">
    <source>
        <dbReference type="Google" id="ProtNLM"/>
    </source>
</evidence>
<dbReference type="RefSeq" id="WP_132211222.1">
    <property type="nucleotide sequence ID" value="NZ_SLWN01000007.1"/>
</dbReference>
<dbReference type="GO" id="GO:0005975">
    <property type="term" value="P:carbohydrate metabolic process"/>
    <property type="evidence" value="ECO:0007669"/>
    <property type="project" value="UniProtKB-ARBA"/>
</dbReference>
<feature type="region of interest" description="Disordered" evidence="1">
    <location>
        <begin position="113"/>
        <end position="154"/>
    </location>
</feature>
<name>A0A4R2HFA7_9ACTN</name>
<keyword evidence="2" id="KW-0472">Membrane</keyword>
<sequence length="353" mass="36845">MGPQQNRPISRQLKDTHAFSGTSLFFGVLASAVCAAIIPALGAGRLATVAGAALSPVLVAVITTHGRGLVRSIGIAGLSAFALVITIGGFTVPEAIAGQGSLTGKGSGTFVSTKRLPTPTPPAVWPTKPRVVPSTKPPAKPVPSTPPTSPSGMKVAIPEVRRCPEVEVGGNEVCKQIVIRNVGSTTVKVATGDIEGDQSSDFILTKVCDGTLKPKKSCSIRLRFWPTVAGAREAFLVVHLQPGDVEHRVTITGNAVAKNGDDDGGTEPTGCREGFVPRVAGPGDSVCVTPEERATVRQQNHAHVDGHRANPNGTCVDGFVWREAVPQDHTCVTPPERAATQHQNQLNSERVIT</sequence>
<keyword evidence="2" id="KW-0812">Transmembrane</keyword>
<feature type="transmembrane region" description="Helical" evidence="2">
    <location>
        <begin position="47"/>
        <end position="66"/>
    </location>
</feature>
<dbReference type="OrthoDB" id="3816982at2"/>
<reference evidence="3 4" key="1">
    <citation type="journal article" date="2015" name="Stand. Genomic Sci.">
        <title>Genomic Encyclopedia of Bacterial and Archaeal Type Strains, Phase III: the genomes of soil and plant-associated and newly described type strains.</title>
        <authorList>
            <person name="Whitman W.B."/>
            <person name="Woyke T."/>
            <person name="Klenk H.P."/>
            <person name="Zhou Y."/>
            <person name="Lilburn T.G."/>
            <person name="Beck B.J."/>
            <person name="De Vos P."/>
            <person name="Vandamme P."/>
            <person name="Eisen J.A."/>
            <person name="Garrity G."/>
            <person name="Hugenholtz P."/>
            <person name="Kyrpides N.C."/>
        </authorList>
    </citation>
    <scope>NUCLEOTIDE SEQUENCE [LARGE SCALE GENOMIC DNA]</scope>
    <source>
        <strain evidence="3 4">VKM Ac-2572</strain>
    </source>
</reference>
<feature type="compositionally biased region" description="Pro residues" evidence="1">
    <location>
        <begin position="135"/>
        <end position="149"/>
    </location>
</feature>
<feature type="transmembrane region" description="Helical" evidence="2">
    <location>
        <begin position="73"/>
        <end position="92"/>
    </location>
</feature>
<comment type="caution">
    <text evidence="3">The sequence shown here is derived from an EMBL/GenBank/DDBJ whole genome shotgun (WGS) entry which is preliminary data.</text>
</comment>
<evidence type="ECO:0000256" key="1">
    <source>
        <dbReference type="SAM" id="MobiDB-lite"/>
    </source>
</evidence>
<feature type="transmembrane region" description="Helical" evidence="2">
    <location>
        <begin position="21"/>
        <end position="41"/>
    </location>
</feature>
<keyword evidence="4" id="KW-1185">Reference proteome</keyword>